<organism evidence="5 6">
    <name type="scientific">Lachnoclostridium phocaeense</name>
    <dbReference type="NCBI Taxonomy" id="1871021"/>
    <lineage>
        <taxon>Bacteria</taxon>
        <taxon>Bacillati</taxon>
        <taxon>Bacillota</taxon>
        <taxon>Clostridia</taxon>
        <taxon>Lachnospirales</taxon>
        <taxon>Lachnospiraceae</taxon>
    </lineage>
</organism>
<dbReference type="PANTHER" id="PTHR43280:SF2">
    <property type="entry name" value="HTH-TYPE TRANSCRIPTIONAL REGULATOR EXSA"/>
    <property type="match status" value="1"/>
</dbReference>
<protein>
    <submittedName>
        <fullName evidence="5">AraC family transcriptional regulator</fullName>
    </submittedName>
</protein>
<dbReference type="InterPro" id="IPR014710">
    <property type="entry name" value="RmlC-like_jellyroll"/>
</dbReference>
<dbReference type="SUPFAM" id="SSF46689">
    <property type="entry name" value="Homeodomain-like"/>
    <property type="match status" value="1"/>
</dbReference>
<comment type="caution">
    <text evidence="5">The sequence shown here is derived from an EMBL/GenBank/DDBJ whole genome shotgun (WGS) entry which is preliminary data.</text>
</comment>
<dbReference type="Gene3D" id="2.60.120.10">
    <property type="entry name" value="Jelly Rolls"/>
    <property type="match status" value="1"/>
</dbReference>
<reference evidence="5" key="2">
    <citation type="submission" date="2021-09" db="EMBL/GenBank/DDBJ databases">
        <authorList>
            <person name="Gilroy R."/>
        </authorList>
    </citation>
    <scope>NUCLEOTIDE SEQUENCE</scope>
    <source>
        <strain evidence="5">ChiSjej5B23-16112</strain>
    </source>
</reference>
<evidence type="ECO:0000256" key="3">
    <source>
        <dbReference type="ARBA" id="ARBA00023163"/>
    </source>
</evidence>
<dbReference type="Proteomes" id="UP000769156">
    <property type="component" value="Unassembled WGS sequence"/>
</dbReference>
<evidence type="ECO:0000259" key="4">
    <source>
        <dbReference type="PROSITE" id="PS01124"/>
    </source>
</evidence>
<sequence length="306" mass="35051">MPYIGIDLKDSITVGKLFSIHYFEYMSDFKFPGESHDFWEFICVDKGDVAVTGGDRKIILNRGEVAFHQPGEFHDVQATGKSAPNLVVISFQCDSPAMDFFRGKVLQIDETERNLLADIVIEARHCFDCRLDDPYLQNMPQKEAEQFGAQQLIRLYLEHFLIHLLRRCSQPIPLVKSAIRPQPQKATKKKSDIELFNRVVDYLEAHLGGHVTIEQVCRENLIGRSQLQKIFREQSGLGIIEYFSLMKVNAAKQLIRTNKMNFTQISEQLGYTSIHYFSRQFKKVTGMTPSEYASSIKAMADGDFKP</sequence>
<proteinExistence type="predicted"/>
<dbReference type="Pfam" id="PF12833">
    <property type="entry name" value="HTH_18"/>
    <property type="match status" value="1"/>
</dbReference>
<dbReference type="AlphaFoldDB" id="A0A921HYU7"/>
<evidence type="ECO:0000256" key="2">
    <source>
        <dbReference type="ARBA" id="ARBA00023125"/>
    </source>
</evidence>
<accession>A0A921HYU7</accession>
<dbReference type="Pfam" id="PF02311">
    <property type="entry name" value="AraC_binding"/>
    <property type="match status" value="1"/>
</dbReference>
<dbReference type="InterPro" id="IPR003313">
    <property type="entry name" value="AraC-bd"/>
</dbReference>
<dbReference type="SMART" id="SM00342">
    <property type="entry name" value="HTH_ARAC"/>
    <property type="match status" value="1"/>
</dbReference>
<dbReference type="GO" id="GO:0003700">
    <property type="term" value="F:DNA-binding transcription factor activity"/>
    <property type="evidence" value="ECO:0007669"/>
    <property type="project" value="InterPro"/>
</dbReference>
<dbReference type="InterPro" id="IPR020449">
    <property type="entry name" value="Tscrpt_reg_AraC-type_HTH"/>
</dbReference>
<dbReference type="RefSeq" id="WP_076780251.1">
    <property type="nucleotide sequence ID" value="NZ_CALKQL010000022.1"/>
</dbReference>
<dbReference type="EMBL" id="DYVY01000020">
    <property type="protein sequence ID" value="HJF93330.1"/>
    <property type="molecule type" value="Genomic_DNA"/>
</dbReference>
<dbReference type="InterPro" id="IPR011051">
    <property type="entry name" value="RmlC_Cupin_sf"/>
</dbReference>
<reference evidence="5" key="1">
    <citation type="journal article" date="2021" name="PeerJ">
        <title>Extensive microbial diversity within the chicken gut microbiome revealed by metagenomics and culture.</title>
        <authorList>
            <person name="Gilroy R."/>
            <person name="Ravi A."/>
            <person name="Getino M."/>
            <person name="Pursley I."/>
            <person name="Horton D.L."/>
            <person name="Alikhan N.F."/>
            <person name="Baker D."/>
            <person name="Gharbi K."/>
            <person name="Hall N."/>
            <person name="Watson M."/>
            <person name="Adriaenssens E.M."/>
            <person name="Foster-Nyarko E."/>
            <person name="Jarju S."/>
            <person name="Secka A."/>
            <person name="Antonio M."/>
            <person name="Oren A."/>
            <person name="Chaudhuri R.R."/>
            <person name="La Ragione R."/>
            <person name="Hildebrand F."/>
            <person name="Pallen M.J."/>
        </authorList>
    </citation>
    <scope>NUCLEOTIDE SEQUENCE</scope>
    <source>
        <strain evidence="5">ChiSjej5B23-16112</strain>
    </source>
</reference>
<dbReference type="InterPro" id="IPR018062">
    <property type="entry name" value="HTH_AraC-typ_CS"/>
</dbReference>
<feature type="domain" description="HTH araC/xylS-type" evidence="4">
    <location>
        <begin position="197"/>
        <end position="295"/>
    </location>
</feature>
<dbReference type="PANTHER" id="PTHR43280">
    <property type="entry name" value="ARAC-FAMILY TRANSCRIPTIONAL REGULATOR"/>
    <property type="match status" value="1"/>
</dbReference>
<dbReference type="OrthoDB" id="249627at2"/>
<dbReference type="GO" id="GO:0043565">
    <property type="term" value="F:sequence-specific DNA binding"/>
    <property type="evidence" value="ECO:0007669"/>
    <property type="project" value="InterPro"/>
</dbReference>
<evidence type="ECO:0000313" key="6">
    <source>
        <dbReference type="Proteomes" id="UP000769156"/>
    </source>
</evidence>
<dbReference type="PROSITE" id="PS00041">
    <property type="entry name" value="HTH_ARAC_FAMILY_1"/>
    <property type="match status" value="1"/>
</dbReference>
<gene>
    <name evidence="5" type="ORF">K8V82_00870</name>
</gene>
<evidence type="ECO:0000256" key="1">
    <source>
        <dbReference type="ARBA" id="ARBA00023015"/>
    </source>
</evidence>
<name>A0A921HYU7_9FIRM</name>
<dbReference type="PROSITE" id="PS01124">
    <property type="entry name" value="HTH_ARAC_FAMILY_2"/>
    <property type="match status" value="1"/>
</dbReference>
<dbReference type="Gene3D" id="1.10.10.60">
    <property type="entry name" value="Homeodomain-like"/>
    <property type="match status" value="1"/>
</dbReference>
<dbReference type="InterPro" id="IPR018060">
    <property type="entry name" value="HTH_AraC"/>
</dbReference>
<keyword evidence="1" id="KW-0805">Transcription regulation</keyword>
<keyword evidence="2" id="KW-0238">DNA-binding</keyword>
<evidence type="ECO:0000313" key="5">
    <source>
        <dbReference type="EMBL" id="HJF93330.1"/>
    </source>
</evidence>
<dbReference type="SUPFAM" id="SSF51182">
    <property type="entry name" value="RmlC-like cupins"/>
    <property type="match status" value="1"/>
</dbReference>
<dbReference type="PRINTS" id="PR00032">
    <property type="entry name" value="HTHARAC"/>
</dbReference>
<dbReference type="InterPro" id="IPR009057">
    <property type="entry name" value="Homeodomain-like_sf"/>
</dbReference>
<keyword evidence="3" id="KW-0804">Transcription</keyword>